<dbReference type="RefSeq" id="WP_015754837.1">
    <property type="nucleotide sequence ID" value="NC_013222.1"/>
</dbReference>
<dbReference type="PANTHER" id="PTHR46825">
    <property type="entry name" value="D-ALANYL-D-ALANINE-CARBOXYPEPTIDASE/ENDOPEPTIDASE AMPH"/>
    <property type="match status" value="1"/>
</dbReference>
<keyword evidence="3" id="KW-1185">Reference proteome</keyword>
<dbReference type="Gene3D" id="3.40.710.10">
    <property type="entry name" value="DD-peptidase/beta-lactamase superfamily"/>
    <property type="match status" value="1"/>
</dbReference>
<dbReference type="PANTHER" id="PTHR46825:SF15">
    <property type="entry name" value="BETA-LACTAMASE-RELATED DOMAIN-CONTAINING PROTEIN"/>
    <property type="match status" value="1"/>
</dbReference>
<reference evidence="2 3" key="1">
    <citation type="journal article" date="2009" name="J. Bacteriol.">
        <title>Complete genome sequence of Robiginitalea biformata HTCC2501.</title>
        <authorList>
            <person name="Oh H.M."/>
            <person name="Giovannoni S.J."/>
            <person name="Lee K."/>
            <person name="Ferriera S."/>
            <person name="Johnson J."/>
            <person name="Cho J.C."/>
        </authorList>
    </citation>
    <scope>NUCLEOTIDE SEQUENCE [LARGE SCALE GENOMIC DNA]</scope>
    <source>
        <strain evidence="3">ATCC BAA-864 / HTCC2501 / KCTC 12146</strain>
    </source>
</reference>
<dbReference type="EMBL" id="CP001712">
    <property type="protein sequence ID" value="EAR15521.1"/>
    <property type="molecule type" value="Genomic_DNA"/>
</dbReference>
<name>A4CKX2_ROBBH</name>
<accession>A4CKX2</accession>
<dbReference type="InterPro" id="IPR012338">
    <property type="entry name" value="Beta-lactam/transpept-like"/>
</dbReference>
<dbReference type="InterPro" id="IPR001466">
    <property type="entry name" value="Beta-lactam-related"/>
</dbReference>
<dbReference type="Proteomes" id="UP000009049">
    <property type="component" value="Chromosome"/>
</dbReference>
<evidence type="ECO:0000313" key="2">
    <source>
        <dbReference type="EMBL" id="EAR15521.1"/>
    </source>
</evidence>
<sequence length="431" mass="47748">MWRIKIAVFITFLILILGVSLGTSGPVEGRKTGKAGEESAARREGYKPREGFNQMEAVRFRKSRKEIAEAVRRYFQEALASGDIVGAGVSIVLGDSVLLSDGYGLRNSNHPDPVDARTVFRLGSLSKGFAGILAANLADQQLLSPEDPVIRYIPEFRFGDAGHTRGVNLGHLLTHTSGAPYHSYTNLVEAGLDLTEIAGRFDEVSPIGKPGSVYSYQNALFALSGEIMERVTGQPLGRLLEERFFKPLEMCATGTDHESLLKAVNIALPHTKRRKGWRPRKLTDNYYNAIAAGGINASALDMAQWMHLLLGRYPEILSEGARQIAFNPRVEIPGRSKYYQRWPGHVSSHYGFGWRIHKFREKGSGQLQTMVHHGGSVNGFRNEIALYPESELGICVLLNSHSRLASHVIPDLYEIVRDIHYCADSHLALNN</sequence>
<dbReference type="SUPFAM" id="SSF56601">
    <property type="entry name" value="beta-lactamase/transpeptidase-like"/>
    <property type="match status" value="1"/>
</dbReference>
<gene>
    <name evidence="2" type="ordered locus">RB2501_14374</name>
</gene>
<dbReference type="STRING" id="313596.RB2501_14374"/>
<dbReference type="KEGG" id="rbi:RB2501_14374"/>
<organism evidence="2 3">
    <name type="scientific">Robiginitalea biformata (strain ATCC BAA-864 / DSM 15991 / KCTC 12146 / HTCC2501)</name>
    <dbReference type="NCBI Taxonomy" id="313596"/>
    <lineage>
        <taxon>Bacteria</taxon>
        <taxon>Pseudomonadati</taxon>
        <taxon>Bacteroidota</taxon>
        <taxon>Flavobacteriia</taxon>
        <taxon>Flavobacteriales</taxon>
        <taxon>Flavobacteriaceae</taxon>
        <taxon>Robiginitalea</taxon>
    </lineage>
</organism>
<dbReference type="InterPro" id="IPR050491">
    <property type="entry name" value="AmpC-like"/>
</dbReference>
<dbReference type="eggNOG" id="COG1680">
    <property type="taxonomic scope" value="Bacteria"/>
</dbReference>
<dbReference type="AlphaFoldDB" id="A4CKX2"/>
<feature type="domain" description="Beta-lactamase-related" evidence="1">
    <location>
        <begin position="71"/>
        <end position="404"/>
    </location>
</feature>
<proteinExistence type="predicted"/>
<dbReference type="Pfam" id="PF00144">
    <property type="entry name" value="Beta-lactamase"/>
    <property type="match status" value="1"/>
</dbReference>
<evidence type="ECO:0000259" key="1">
    <source>
        <dbReference type="Pfam" id="PF00144"/>
    </source>
</evidence>
<evidence type="ECO:0000313" key="3">
    <source>
        <dbReference type="Proteomes" id="UP000009049"/>
    </source>
</evidence>
<protein>
    <submittedName>
        <fullName evidence="2">Putative beta-lactamase</fullName>
    </submittedName>
</protein>
<dbReference type="HOGENOM" id="CLU_020027_14_3_10"/>